<dbReference type="Proteomes" id="UP000031561">
    <property type="component" value="Unassembled WGS sequence"/>
</dbReference>
<name>A0ABD4T808_9CYAN</name>
<reference evidence="7 8" key="1">
    <citation type="journal article" date="2015" name="Genome Announc.">
        <title>Draft Genome Sequence of Filamentous Marine Cyanobacterium Lyngbya confervoides Strain BDU141951.</title>
        <authorList>
            <person name="Chandrababunaidu M.M."/>
            <person name="Sen D."/>
            <person name="Tripathy S."/>
        </authorList>
    </citation>
    <scope>NUCLEOTIDE SEQUENCE [LARGE SCALE GENOMIC DNA]</scope>
    <source>
        <strain evidence="7 8">BDU141951</strain>
    </source>
</reference>
<keyword evidence="7" id="KW-0614">Plasmid</keyword>
<dbReference type="SUPFAM" id="SSF88723">
    <property type="entry name" value="PIN domain-like"/>
    <property type="match status" value="1"/>
</dbReference>
<evidence type="ECO:0000313" key="8">
    <source>
        <dbReference type="Proteomes" id="UP000031561"/>
    </source>
</evidence>
<dbReference type="InterPro" id="IPR002716">
    <property type="entry name" value="PIN_dom"/>
</dbReference>
<dbReference type="EMBL" id="JTHE03000096">
    <property type="protein sequence ID" value="MCM1984432.1"/>
    <property type="molecule type" value="Genomic_DNA"/>
</dbReference>
<proteinExistence type="inferred from homology"/>
<gene>
    <name evidence="7" type="ORF">QQ91_0016540</name>
</gene>
<organism evidence="7 8">
    <name type="scientific">Lyngbya confervoides BDU141951</name>
    <dbReference type="NCBI Taxonomy" id="1574623"/>
    <lineage>
        <taxon>Bacteria</taxon>
        <taxon>Bacillati</taxon>
        <taxon>Cyanobacteriota</taxon>
        <taxon>Cyanophyceae</taxon>
        <taxon>Oscillatoriophycideae</taxon>
        <taxon>Oscillatoriales</taxon>
        <taxon>Microcoleaceae</taxon>
        <taxon>Lyngbya</taxon>
    </lineage>
</organism>
<evidence type="ECO:0000256" key="1">
    <source>
        <dbReference type="ARBA" id="ARBA00022649"/>
    </source>
</evidence>
<keyword evidence="2" id="KW-0540">Nuclease</keyword>
<dbReference type="CDD" id="cd18761">
    <property type="entry name" value="PIN_MtVapC3-like"/>
    <property type="match status" value="1"/>
</dbReference>
<keyword evidence="3" id="KW-0479">Metal-binding</keyword>
<dbReference type="PANTHER" id="PTHR42740:SF1">
    <property type="entry name" value="RIBONUCLEASE VAPC3"/>
    <property type="match status" value="1"/>
</dbReference>
<keyword evidence="5" id="KW-0460">Magnesium</keyword>
<feature type="domain" description="PIN" evidence="6">
    <location>
        <begin position="3"/>
        <end position="117"/>
    </location>
</feature>
<comment type="caution">
    <text evidence="7">The sequence shown here is derived from an EMBL/GenBank/DDBJ whole genome shotgun (WGS) entry which is preliminary data.</text>
</comment>
<keyword evidence="1" id="KW-1277">Toxin-antitoxin system</keyword>
<protein>
    <submittedName>
        <fullName evidence="7">PIN domain nuclease</fullName>
    </submittedName>
</protein>
<dbReference type="InterPro" id="IPR022907">
    <property type="entry name" value="VapC_family"/>
</dbReference>
<dbReference type="Pfam" id="PF01850">
    <property type="entry name" value="PIN"/>
    <property type="match status" value="1"/>
</dbReference>
<dbReference type="GO" id="GO:0016787">
    <property type="term" value="F:hydrolase activity"/>
    <property type="evidence" value="ECO:0007669"/>
    <property type="project" value="UniProtKB-KW"/>
</dbReference>
<dbReference type="GO" id="GO:0046872">
    <property type="term" value="F:metal ion binding"/>
    <property type="evidence" value="ECO:0007669"/>
    <property type="project" value="UniProtKB-KW"/>
</dbReference>
<dbReference type="PANTHER" id="PTHR42740">
    <property type="entry name" value="RIBONUCLEASE VAPC3"/>
    <property type="match status" value="1"/>
</dbReference>
<accession>A0ABD4T808</accession>
<evidence type="ECO:0000256" key="3">
    <source>
        <dbReference type="ARBA" id="ARBA00022723"/>
    </source>
</evidence>
<dbReference type="RefSeq" id="WP_166283172.1">
    <property type="nucleotide sequence ID" value="NZ_JTHE03000096.1"/>
</dbReference>
<dbReference type="HAMAP" id="MF_00265">
    <property type="entry name" value="VapC_Nob1"/>
    <property type="match status" value="1"/>
</dbReference>
<keyword evidence="8" id="KW-1185">Reference proteome</keyword>
<evidence type="ECO:0000313" key="7">
    <source>
        <dbReference type="EMBL" id="MCM1984432.1"/>
    </source>
</evidence>
<dbReference type="AlphaFoldDB" id="A0ABD4T808"/>
<evidence type="ECO:0000256" key="2">
    <source>
        <dbReference type="ARBA" id="ARBA00022722"/>
    </source>
</evidence>
<evidence type="ECO:0000259" key="6">
    <source>
        <dbReference type="Pfam" id="PF01850"/>
    </source>
</evidence>
<feature type="non-terminal residue" evidence="7">
    <location>
        <position position="137"/>
    </location>
</feature>
<dbReference type="InterPro" id="IPR029060">
    <property type="entry name" value="PIN-like_dom_sf"/>
</dbReference>
<sequence length="137" mass="15772">MLLIDTSVWILIFRDPTGQVKASLTNLIGEQEVVLSRFTQLELLQGCRDEREWVTLQNYLQGQDYLEPTEETWELAARIYFDLRRQGKTVRSSIDCCIAQLAIENKSVLVHCDRDFEPITKVRSLQTVFFSADGDGN</sequence>
<dbReference type="GO" id="GO:0004518">
    <property type="term" value="F:nuclease activity"/>
    <property type="evidence" value="ECO:0007669"/>
    <property type="project" value="UniProtKB-KW"/>
</dbReference>
<evidence type="ECO:0000256" key="4">
    <source>
        <dbReference type="ARBA" id="ARBA00022801"/>
    </source>
</evidence>
<dbReference type="InterPro" id="IPR051749">
    <property type="entry name" value="PINc/VapC_TA_RNase"/>
</dbReference>
<evidence type="ECO:0000256" key="5">
    <source>
        <dbReference type="ARBA" id="ARBA00022842"/>
    </source>
</evidence>
<dbReference type="Gene3D" id="3.40.50.1010">
    <property type="entry name" value="5'-nuclease"/>
    <property type="match status" value="1"/>
</dbReference>
<keyword evidence="4" id="KW-0378">Hydrolase</keyword>
<geneLocation type="plasmid" evidence="7">
    <name>unnamed20</name>
</geneLocation>